<dbReference type="InterPro" id="IPR008462">
    <property type="entry name" value="CsbD"/>
</dbReference>
<evidence type="ECO:0000256" key="2">
    <source>
        <dbReference type="SAM" id="MobiDB-lite"/>
    </source>
</evidence>
<protein>
    <submittedName>
        <fullName evidence="4">CsbD family protein</fullName>
    </submittedName>
</protein>
<evidence type="ECO:0000313" key="4">
    <source>
        <dbReference type="EMBL" id="ASV69839.1"/>
    </source>
</evidence>
<dbReference type="EMBL" id="CP022983">
    <property type="protein sequence ID" value="ASV69839.1"/>
    <property type="molecule type" value="Genomic_DNA"/>
</dbReference>
<dbReference type="Pfam" id="PF05532">
    <property type="entry name" value="CsbD"/>
    <property type="match status" value="1"/>
</dbReference>
<organism evidence="4 5">
    <name type="scientific">Cytobacillus kochii</name>
    <dbReference type="NCBI Taxonomy" id="859143"/>
    <lineage>
        <taxon>Bacteria</taxon>
        <taxon>Bacillati</taxon>
        <taxon>Bacillota</taxon>
        <taxon>Bacilli</taxon>
        <taxon>Bacillales</taxon>
        <taxon>Bacillaceae</taxon>
        <taxon>Cytobacillus</taxon>
    </lineage>
</organism>
<dbReference type="OrthoDB" id="2168506at2"/>
<dbReference type="InterPro" id="IPR036629">
    <property type="entry name" value="YjbJ_sf"/>
</dbReference>
<feature type="domain" description="CsbD-like" evidence="3">
    <location>
        <begin position="5"/>
        <end position="55"/>
    </location>
</feature>
<dbReference type="KEGG" id="bko:CKF48_22525"/>
<gene>
    <name evidence="4" type="ORF">CKF48_22525</name>
</gene>
<proteinExistence type="inferred from homology"/>
<evidence type="ECO:0000259" key="3">
    <source>
        <dbReference type="Pfam" id="PF05532"/>
    </source>
</evidence>
<accession>A0A248TNZ2</accession>
<evidence type="ECO:0000313" key="5">
    <source>
        <dbReference type="Proteomes" id="UP000215137"/>
    </source>
</evidence>
<dbReference type="Gene3D" id="1.10.1470.10">
    <property type="entry name" value="YjbJ"/>
    <property type="match status" value="1"/>
</dbReference>
<feature type="region of interest" description="Disordered" evidence="2">
    <location>
        <begin position="1"/>
        <end position="58"/>
    </location>
</feature>
<feature type="compositionally biased region" description="Basic and acidic residues" evidence="2">
    <location>
        <begin position="1"/>
        <end position="21"/>
    </location>
</feature>
<dbReference type="AlphaFoldDB" id="A0A248TNZ2"/>
<sequence length="58" mass="6636">MNKEQMDGFKDKVKGKMKEEYGDSTNNTSKKSEGKMDQVKGTVKEKFGDVKEAFNKQK</sequence>
<reference evidence="4 5" key="1">
    <citation type="submission" date="2017-08" db="EMBL/GenBank/DDBJ databases">
        <title>Complete Genome Sequence of Bacillus kochii Oregon-R-modENCODE STRAIN BDGP4, isolated from Drosophila melanogaster gut.</title>
        <authorList>
            <person name="Wan K.H."/>
            <person name="Yu C."/>
            <person name="Park S."/>
            <person name="Hammonds A.S."/>
            <person name="Booth B.W."/>
            <person name="Celniker S.E."/>
        </authorList>
    </citation>
    <scope>NUCLEOTIDE SEQUENCE [LARGE SCALE GENOMIC DNA]</scope>
    <source>
        <strain evidence="4 5">BDGP4</strain>
    </source>
</reference>
<comment type="similarity">
    <text evidence="1">Belongs to the UPF0337 (CsbD) family.</text>
</comment>
<dbReference type="Proteomes" id="UP000215137">
    <property type="component" value="Chromosome"/>
</dbReference>
<evidence type="ECO:0000256" key="1">
    <source>
        <dbReference type="ARBA" id="ARBA00009129"/>
    </source>
</evidence>
<keyword evidence="5" id="KW-1185">Reference proteome</keyword>
<feature type="compositionally biased region" description="Basic and acidic residues" evidence="2">
    <location>
        <begin position="30"/>
        <end position="58"/>
    </location>
</feature>
<dbReference type="RefSeq" id="WP_095373403.1">
    <property type="nucleotide sequence ID" value="NZ_CP022983.1"/>
</dbReference>
<dbReference type="SUPFAM" id="SSF69047">
    <property type="entry name" value="Hypothetical protein YjbJ"/>
    <property type="match status" value="1"/>
</dbReference>
<name>A0A248TNZ2_9BACI</name>